<evidence type="ECO:0000256" key="1">
    <source>
        <dbReference type="SAM" id="MobiDB-lite"/>
    </source>
</evidence>
<reference evidence="2 3" key="1">
    <citation type="submission" date="2014-03" db="EMBL/GenBank/DDBJ databases">
        <title>Genomics of Bifidobacteria.</title>
        <authorList>
            <person name="Ventura M."/>
            <person name="Milani C."/>
            <person name="Lugli G.A."/>
        </authorList>
    </citation>
    <scope>NUCLEOTIDE SEQUENCE [LARGE SCALE GENOMIC DNA]</scope>
    <source>
        <strain evidence="2 3">LMG 11592</strain>
    </source>
</reference>
<organism evidence="2 3">
    <name type="scientific">Bifidobacterium minimum</name>
    <dbReference type="NCBI Taxonomy" id="1693"/>
    <lineage>
        <taxon>Bacteria</taxon>
        <taxon>Bacillati</taxon>
        <taxon>Actinomycetota</taxon>
        <taxon>Actinomycetes</taxon>
        <taxon>Bifidobacteriales</taxon>
        <taxon>Bifidobacteriaceae</taxon>
        <taxon>Bifidobacterium</taxon>
    </lineage>
</organism>
<sequence>MSASMEGRDDGGGRVSIASVSHSHIRVEGIEAEGHGGSSDCPCADSAGMDVVVRSSVEVTVDVEQSSSSELIEEDAVPGASGRSSERCFDPECSCDERERALIEMLRAYLRPTTAPECLLRRLRDTIDHCCHDEIGDD</sequence>
<evidence type="ECO:0000313" key="2">
    <source>
        <dbReference type="EMBL" id="KFI73115.1"/>
    </source>
</evidence>
<dbReference type="STRING" id="1693.BMIN_0839"/>
<accession>A0A087BQ15</accession>
<evidence type="ECO:0000313" key="3">
    <source>
        <dbReference type="Proteomes" id="UP000029014"/>
    </source>
</evidence>
<name>A0A087BQ15_9BIFI</name>
<comment type="caution">
    <text evidence="2">The sequence shown here is derived from an EMBL/GenBank/DDBJ whole genome shotgun (WGS) entry which is preliminary data.</text>
</comment>
<feature type="region of interest" description="Disordered" evidence="1">
    <location>
        <begin position="63"/>
        <end position="89"/>
    </location>
</feature>
<gene>
    <name evidence="2" type="ORF">BMIN_0839</name>
</gene>
<dbReference type="RefSeq" id="WP_022861061.1">
    <property type="nucleotide sequence ID" value="NZ_JGZD01000008.1"/>
</dbReference>
<dbReference type="Proteomes" id="UP000029014">
    <property type="component" value="Unassembled WGS sequence"/>
</dbReference>
<proteinExistence type="predicted"/>
<dbReference type="AlphaFoldDB" id="A0A087BQ15"/>
<dbReference type="EMBL" id="JGZD01000008">
    <property type="protein sequence ID" value="KFI73115.1"/>
    <property type="molecule type" value="Genomic_DNA"/>
</dbReference>
<protein>
    <submittedName>
        <fullName evidence="2">Uncharacterized protein</fullName>
    </submittedName>
</protein>
<keyword evidence="3" id="KW-1185">Reference proteome</keyword>